<evidence type="ECO:0000313" key="1">
    <source>
        <dbReference type="EMBL" id="CAJ1958748.1"/>
    </source>
</evidence>
<evidence type="ECO:0000313" key="2">
    <source>
        <dbReference type="Proteomes" id="UP001295423"/>
    </source>
</evidence>
<gene>
    <name evidence="1" type="ORF">CYCCA115_LOCUS17331</name>
</gene>
<dbReference type="Gene3D" id="3.40.140.10">
    <property type="entry name" value="Cytidine Deaminase, domain 2"/>
    <property type="match status" value="1"/>
</dbReference>
<accession>A0AAD2PW20</accession>
<dbReference type="GO" id="GO:0003824">
    <property type="term" value="F:catalytic activity"/>
    <property type="evidence" value="ECO:0007669"/>
    <property type="project" value="InterPro"/>
</dbReference>
<dbReference type="CDD" id="cd01283">
    <property type="entry name" value="cytidine_deaminase"/>
    <property type="match status" value="1"/>
</dbReference>
<reference evidence="1" key="1">
    <citation type="submission" date="2023-08" db="EMBL/GenBank/DDBJ databases">
        <authorList>
            <person name="Audoor S."/>
            <person name="Bilcke G."/>
        </authorList>
    </citation>
    <scope>NUCLEOTIDE SEQUENCE</scope>
</reference>
<proteinExistence type="predicted"/>
<keyword evidence="2" id="KW-1185">Reference proteome</keyword>
<evidence type="ECO:0008006" key="3">
    <source>
        <dbReference type="Google" id="ProtNLM"/>
    </source>
</evidence>
<sequence>MVSTEDRKDILLVNRYRLSLSKPPQSFFRVVALLFYEEVNEKLKQSSKLPPWVPQRTDDGRSYIVGTNDEPGFMGGSICAERSTIVQLRFLPSARVTKLVICTDSTEPIAPGMLCREFMAGHDCIPWDLRIISTGCKCTQCDKRDGDLFMDDGIKEGCVDGIPILDTTLRALYPYPSPYTRCNSSQSVSFGETYSQSTSSILLTESKSDPWKQLLKMATKEASANISENHPIQFGAAVSFADGTFATSRQISALEYGCSLDAVSQLAPHFRGKEPHLLVQVDQYGVAHSPFAPARAFLSENENYKDCKILVHTTGASANAEDAANLASWSLTIISVSDLAPNAPDWTSSTPEREHIKKKIRQI</sequence>
<comment type="caution">
    <text evidence="1">The sequence shown here is derived from an EMBL/GenBank/DDBJ whole genome shotgun (WGS) entry which is preliminary data.</text>
</comment>
<dbReference type="InterPro" id="IPR016193">
    <property type="entry name" value="Cytidine_deaminase-like"/>
</dbReference>
<name>A0AAD2PW20_9STRA</name>
<dbReference type="SUPFAM" id="SSF53927">
    <property type="entry name" value="Cytidine deaminase-like"/>
    <property type="match status" value="1"/>
</dbReference>
<dbReference type="AlphaFoldDB" id="A0AAD2PW20"/>
<organism evidence="1 2">
    <name type="scientific">Cylindrotheca closterium</name>
    <dbReference type="NCBI Taxonomy" id="2856"/>
    <lineage>
        <taxon>Eukaryota</taxon>
        <taxon>Sar</taxon>
        <taxon>Stramenopiles</taxon>
        <taxon>Ochrophyta</taxon>
        <taxon>Bacillariophyta</taxon>
        <taxon>Bacillariophyceae</taxon>
        <taxon>Bacillariophycidae</taxon>
        <taxon>Bacillariales</taxon>
        <taxon>Bacillariaceae</taxon>
        <taxon>Cylindrotheca</taxon>
    </lineage>
</organism>
<protein>
    <recommendedName>
        <fullName evidence="3">Cytidine deaminase</fullName>
    </recommendedName>
</protein>
<dbReference type="EMBL" id="CAKOGP040001980">
    <property type="protein sequence ID" value="CAJ1958748.1"/>
    <property type="molecule type" value="Genomic_DNA"/>
</dbReference>
<dbReference type="Proteomes" id="UP001295423">
    <property type="component" value="Unassembled WGS sequence"/>
</dbReference>